<feature type="domain" description="Pyrroloquinoline quinone-dependent pyranose dehydrogenase beta-propeller" evidence="2">
    <location>
        <begin position="30"/>
        <end position="423"/>
    </location>
</feature>
<evidence type="ECO:0000256" key="1">
    <source>
        <dbReference type="SAM" id="SignalP"/>
    </source>
</evidence>
<dbReference type="Proteomes" id="UP000078397">
    <property type="component" value="Unassembled WGS sequence"/>
</dbReference>
<dbReference type="InterPro" id="IPR054539">
    <property type="entry name" value="Beta-prop_PDH"/>
</dbReference>
<dbReference type="InterPro" id="IPR011042">
    <property type="entry name" value="6-blade_b-propeller_TolB-like"/>
</dbReference>
<dbReference type="Pfam" id="PF22807">
    <property type="entry name" value="TrAA12"/>
    <property type="match status" value="1"/>
</dbReference>
<reference evidence="3 4" key="1">
    <citation type="journal article" date="2016" name="PLoS Pathog.">
        <title>Biosynthesis of antibiotic leucinostatins in bio-control fungus Purpureocillium lilacinum and their inhibition on phytophthora revealed by genome mining.</title>
        <authorList>
            <person name="Wang G."/>
            <person name="Liu Z."/>
            <person name="Lin R."/>
            <person name="Li E."/>
            <person name="Mao Z."/>
            <person name="Ling J."/>
            <person name="Yang Y."/>
            <person name="Yin W.B."/>
            <person name="Xie B."/>
        </authorList>
    </citation>
    <scope>NUCLEOTIDE SEQUENCE [LARGE SCALE GENOMIC DNA]</scope>
    <source>
        <strain evidence="3">170</strain>
    </source>
</reference>
<evidence type="ECO:0000259" key="2">
    <source>
        <dbReference type="Pfam" id="PF22807"/>
    </source>
</evidence>
<accession>A0A179FD18</accession>
<keyword evidence="1" id="KW-0732">Signal</keyword>
<feature type="signal peptide" evidence="1">
    <location>
        <begin position="1"/>
        <end position="18"/>
    </location>
</feature>
<dbReference type="SUPFAM" id="SSF50952">
    <property type="entry name" value="Soluble quinoprotein glucose dehydrogenase"/>
    <property type="match status" value="1"/>
</dbReference>
<protein>
    <submittedName>
        <fullName evidence="3">Soluble quinoprotein glucose/sorbosone dehydrogenase</fullName>
    </submittedName>
</protein>
<dbReference type="STRING" id="1380566.A0A179FD18"/>
<dbReference type="AlphaFoldDB" id="A0A179FD18"/>
<dbReference type="KEGG" id="pchm:VFPPC_09123"/>
<organism evidence="3 4">
    <name type="scientific">Pochonia chlamydosporia 170</name>
    <dbReference type="NCBI Taxonomy" id="1380566"/>
    <lineage>
        <taxon>Eukaryota</taxon>
        <taxon>Fungi</taxon>
        <taxon>Dikarya</taxon>
        <taxon>Ascomycota</taxon>
        <taxon>Pezizomycotina</taxon>
        <taxon>Sordariomycetes</taxon>
        <taxon>Hypocreomycetidae</taxon>
        <taxon>Hypocreales</taxon>
        <taxon>Clavicipitaceae</taxon>
        <taxon>Pochonia</taxon>
    </lineage>
</organism>
<evidence type="ECO:0000313" key="4">
    <source>
        <dbReference type="Proteomes" id="UP000078397"/>
    </source>
</evidence>
<evidence type="ECO:0000313" key="3">
    <source>
        <dbReference type="EMBL" id="OAQ63248.1"/>
    </source>
</evidence>
<feature type="chain" id="PRO_5008101536" evidence="1">
    <location>
        <begin position="19"/>
        <end position="439"/>
    </location>
</feature>
<dbReference type="RefSeq" id="XP_018140828.1">
    <property type="nucleotide sequence ID" value="XM_018287713.1"/>
</dbReference>
<comment type="caution">
    <text evidence="3">The sequence shown here is derived from an EMBL/GenBank/DDBJ whole genome shotgun (WGS) entry which is preliminary data.</text>
</comment>
<sequence length="439" mass="47130">MAPLYLLLGALYTGLALAANCEPIKPKSNPQTAPGVKFKVLANGLSRPRGVVADTEGNLLVVEAGGKGIRRLELDDGEGIDTCVGKSAQIVTDKTLNHGIELSSDGKTLFASSSTDVYAYDYDAAKGTAGKAKNIITGMVQGGHSTRTLLIPRHNSNLLLVSRGSDGNIDKDTVEIGSGKSQIRVFKIDSLLKGSAPVKYSDGEVLGWGLRNSVGVAEDPATGYIWSVENSIDNMQRKGVDVHNSNPGEELNYHGLPNDTSSEVYGKNFGYPACVAIFDSSNVDGYPGGAKTGQQMVGDQMPSNYTDQWCQDDTVSPHITFGSHLAPLDIKFNHQGSAALISFHGSWNRKPPNGYRLSRVAFSKGFPKPDKSSTNAEQELMWNKDNAVCPGECFRPVGLTFDAEGKRVFMTSDSSGELYVVTGTDTCQYRSPGLVHQRR</sequence>
<dbReference type="InterPro" id="IPR011041">
    <property type="entry name" value="Quinoprot_gluc/sorb_DH_b-prop"/>
</dbReference>
<dbReference type="OrthoDB" id="507128at2759"/>
<dbReference type="GeneID" id="28851707"/>
<dbReference type="Gene3D" id="2.120.10.30">
    <property type="entry name" value="TolB, C-terminal domain"/>
    <property type="match status" value="1"/>
</dbReference>
<proteinExistence type="predicted"/>
<keyword evidence="4" id="KW-1185">Reference proteome</keyword>
<dbReference type="EMBL" id="LSBJ02000006">
    <property type="protein sequence ID" value="OAQ63248.1"/>
    <property type="molecule type" value="Genomic_DNA"/>
</dbReference>
<gene>
    <name evidence="3" type="ORF">VFPPC_09123</name>
</gene>
<name>A0A179FD18_METCM</name>